<evidence type="ECO:0000313" key="2">
    <source>
        <dbReference type="EMBL" id="CCC49160.1"/>
    </source>
</evidence>
<dbReference type="GO" id="GO:0006203">
    <property type="term" value="P:dGTP catabolic process"/>
    <property type="evidence" value="ECO:0007669"/>
    <property type="project" value="TreeGrafter"/>
</dbReference>
<proteinExistence type="predicted"/>
<reference evidence="2" key="1">
    <citation type="journal article" date="2012" name="Proc. Natl. Acad. Sci. U.S.A.">
        <title>Antigenic diversity is generated by distinct evolutionary mechanisms in African trypanosome species.</title>
        <authorList>
            <person name="Jackson A.P."/>
            <person name="Berry A."/>
            <person name="Aslett M."/>
            <person name="Allison H.C."/>
            <person name="Burton P."/>
            <person name="Vavrova-Anderson J."/>
            <person name="Brown R."/>
            <person name="Browne H."/>
            <person name="Corton N."/>
            <person name="Hauser H."/>
            <person name="Gamble J."/>
            <person name="Gilderthorp R."/>
            <person name="Marcello L."/>
            <person name="McQuillan J."/>
            <person name="Otto T.D."/>
            <person name="Quail M.A."/>
            <person name="Sanders M.J."/>
            <person name="van Tonder A."/>
            <person name="Ginger M.L."/>
            <person name="Field M.C."/>
            <person name="Barry J.D."/>
            <person name="Hertz-Fowler C."/>
            <person name="Berriman M."/>
        </authorList>
    </citation>
    <scope>NUCLEOTIDE SEQUENCE</scope>
    <source>
        <strain evidence="2">Y486</strain>
    </source>
</reference>
<dbReference type="Gene3D" id="1.10.3210.10">
    <property type="entry name" value="Hypothetical protein af1432"/>
    <property type="match status" value="1"/>
</dbReference>
<protein>
    <recommendedName>
        <fullName evidence="1">HD/PDEase domain-containing protein</fullName>
    </recommendedName>
</protein>
<dbReference type="VEuPathDB" id="TriTrypDB:TvY486_0704880"/>
<dbReference type="EMBL" id="HE573023">
    <property type="protein sequence ID" value="CCC49160.1"/>
    <property type="molecule type" value="Genomic_DNA"/>
</dbReference>
<dbReference type="SUPFAM" id="SSF109604">
    <property type="entry name" value="HD-domain/PDEase-like"/>
    <property type="match status" value="1"/>
</dbReference>
<name>G0TYV8_TRYVY</name>
<dbReference type="InterPro" id="IPR006674">
    <property type="entry name" value="HD_domain"/>
</dbReference>
<gene>
    <name evidence="2" type="ORF">TVY486_0704880</name>
</gene>
<dbReference type="Gene3D" id="3.30.70.2760">
    <property type="match status" value="1"/>
</dbReference>
<dbReference type="GO" id="GO:0005634">
    <property type="term" value="C:nucleus"/>
    <property type="evidence" value="ECO:0007669"/>
    <property type="project" value="TreeGrafter"/>
</dbReference>
<dbReference type="InterPro" id="IPR050135">
    <property type="entry name" value="dGTPase-like"/>
</dbReference>
<dbReference type="Pfam" id="PF01966">
    <property type="entry name" value="HD"/>
    <property type="match status" value="1"/>
</dbReference>
<organism evidence="2">
    <name type="scientific">Trypanosoma vivax (strain Y486)</name>
    <dbReference type="NCBI Taxonomy" id="1055687"/>
    <lineage>
        <taxon>Eukaryota</taxon>
        <taxon>Discoba</taxon>
        <taxon>Euglenozoa</taxon>
        <taxon>Kinetoplastea</taxon>
        <taxon>Metakinetoplastina</taxon>
        <taxon>Trypanosomatida</taxon>
        <taxon>Trypanosomatidae</taxon>
        <taxon>Trypanosoma</taxon>
        <taxon>Duttonella</taxon>
    </lineage>
</organism>
<sequence>MFFKRAREVTLLDRVHEHIQLPHIVAQVVDTPAVQRLRSLKQLGVSSYLYPGAVHTRFEHSIGVAHMAQHILLSIRRRQPDLGIGEDDICKAMLAGLLHDVGHGPFSHLFEDVIAPRWGVTFSHQDMSESIARRTLKMVLPQDSVEDIVALMKGSCLSRIKYGEVVNNRRNGVDMDKVDYFMRDSICCFGKPALDVRVNRLVNSTLLVYSEGEWQLAFEEKLAISLRELFALRAKLHKNVYQHHIVKAIGHMIGDIMHAAAHHFQVCGRQLIDCAQDVELMLKLGDWVLEAIESSSDPALRPAQEIIARLRTRDIYRLVFTCTLYPGVELPHGWLEKLKADIVASCSSLSPHQPVTADDFVLDVIVINYGKGSSDPLKNILFFNPKRPSQPLTTISPSASSQSPLFAPFSFEERTLMVFERRHTDGAICAACEHVTKCEAYHKFFVESVPFYNRR</sequence>
<accession>G0TYV8</accession>
<dbReference type="CDD" id="cd00077">
    <property type="entry name" value="HDc"/>
    <property type="match status" value="1"/>
</dbReference>
<dbReference type="OMA" id="QVHGYIK"/>
<dbReference type="SMART" id="SM00471">
    <property type="entry name" value="HDc"/>
    <property type="match status" value="1"/>
</dbReference>
<feature type="domain" description="HD/PDEase" evidence="1">
    <location>
        <begin position="53"/>
        <end position="160"/>
    </location>
</feature>
<dbReference type="AlphaFoldDB" id="G0TYV8"/>
<dbReference type="InterPro" id="IPR003607">
    <property type="entry name" value="HD/PDEase_dom"/>
</dbReference>
<dbReference type="PANTHER" id="PTHR11373">
    <property type="entry name" value="DEOXYNUCLEOSIDE TRIPHOSPHATE TRIPHOSPHOHYDROLASE"/>
    <property type="match status" value="1"/>
</dbReference>
<dbReference type="PANTHER" id="PTHR11373:SF4">
    <property type="entry name" value="DEOXYNUCLEOSIDE TRIPHOSPHATE TRIPHOSPHOHYDROLASE SAMHD1"/>
    <property type="match status" value="1"/>
</dbReference>
<dbReference type="GO" id="GO:0008832">
    <property type="term" value="F:dGTPase activity"/>
    <property type="evidence" value="ECO:0007669"/>
    <property type="project" value="TreeGrafter"/>
</dbReference>
<evidence type="ECO:0000259" key="1">
    <source>
        <dbReference type="SMART" id="SM00471"/>
    </source>
</evidence>